<keyword evidence="15" id="KW-0119">Carbohydrate metabolism</keyword>
<dbReference type="PROSITE" id="PS51677">
    <property type="entry name" value="NODB"/>
    <property type="match status" value="1"/>
</dbReference>
<evidence type="ECO:0000256" key="4">
    <source>
        <dbReference type="ARBA" id="ARBA00010973"/>
    </source>
</evidence>
<keyword evidence="18" id="KW-0961">Cell wall biogenesis/degradation</keyword>
<keyword evidence="16" id="KW-0170">Cobalt</keyword>
<evidence type="ECO:0000256" key="20">
    <source>
        <dbReference type="ARBA" id="ARBA00024056"/>
    </source>
</evidence>
<evidence type="ECO:0000256" key="2">
    <source>
        <dbReference type="ARBA" id="ARBA00004191"/>
    </source>
</evidence>
<dbReference type="GO" id="GO:0071555">
    <property type="term" value="P:cell wall organization"/>
    <property type="evidence" value="ECO:0007669"/>
    <property type="project" value="UniProtKB-KW"/>
</dbReference>
<evidence type="ECO:0000256" key="5">
    <source>
        <dbReference type="ARBA" id="ARBA00022475"/>
    </source>
</evidence>
<comment type="cofactor">
    <cofactor evidence="1">
        <name>Co(2+)</name>
        <dbReference type="ChEBI" id="CHEBI:48828"/>
    </cofactor>
</comment>
<evidence type="ECO:0000256" key="7">
    <source>
        <dbReference type="ARBA" id="ARBA00022525"/>
    </source>
</evidence>
<comment type="subcellular location">
    <subcellularLocation>
        <location evidence="3">Cell membrane</location>
        <topology evidence="3">Lipid-anchor</topology>
        <topology evidence="3">GPI-anchor</topology>
    </subcellularLocation>
    <subcellularLocation>
        <location evidence="2">Secreted</location>
        <location evidence="2">Cell wall</location>
    </subcellularLocation>
</comment>
<feature type="chain" id="PRO_5009955893" description="chitin deacetylase" evidence="23">
    <location>
        <begin position="26"/>
        <end position="524"/>
    </location>
</feature>
<dbReference type="InParanoid" id="G7E9H0"/>
<keyword evidence="6" id="KW-0134">Cell wall</keyword>
<keyword evidence="19" id="KW-0624">Polysaccharide degradation</keyword>
<dbReference type="AlphaFoldDB" id="G7E9H0"/>
<dbReference type="OMA" id="YMSGHQI"/>
<dbReference type="GO" id="GO:0098552">
    <property type="term" value="C:side of membrane"/>
    <property type="evidence" value="ECO:0007669"/>
    <property type="project" value="UniProtKB-KW"/>
</dbReference>
<comment type="similarity">
    <text evidence="4">Belongs to the polysaccharide deacetylase family.</text>
</comment>
<dbReference type="STRING" id="764103.G7E9H0"/>
<keyword evidence="9" id="KW-0479">Metal-binding</keyword>
<organism evidence="25 26">
    <name type="scientific">Mixia osmundae (strain CBS 9802 / IAM 14324 / JCM 22182 / KY 12970)</name>
    <dbReference type="NCBI Taxonomy" id="764103"/>
    <lineage>
        <taxon>Eukaryota</taxon>
        <taxon>Fungi</taxon>
        <taxon>Dikarya</taxon>
        <taxon>Basidiomycota</taxon>
        <taxon>Pucciniomycotina</taxon>
        <taxon>Mixiomycetes</taxon>
        <taxon>Mixiales</taxon>
        <taxon>Mixiaceae</taxon>
        <taxon>Mixia</taxon>
    </lineage>
</organism>
<reference evidence="25 26" key="2">
    <citation type="journal article" date="2012" name="Open Biol.">
        <title>Characteristics of nucleosomes and linker DNA regions on the genome of the basidiomycete Mixia osmundae revealed by mono- and dinucleosome mapping.</title>
        <authorList>
            <person name="Nishida H."/>
            <person name="Kondo S."/>
            <person name="Matsumoto T."/>
            <person name="Suzuki Y."/>
            <person name="Yoshikawa H."/>
            <person name="Taylor T.D."/>
            <person name="Sugiyama J."/>
        </authorList>
    </citation>
    <scope>NUCLEOTIDE SEQUENCE [LARGE SCALE GENOMIC DNA]</scope>
    <source>
        <strain evidence="26">CBS 9802 / IAM 14324 / JCM 22182 / KY 12970</strain>
    </source>
</reference>
<evidence type="ECO:0000256" key="12">
    <source>
        <dbReference type="ARBA" id="ARBA00023024"/>
    </source>
</evidence>
<dbReference type="InterPro" id="IPR011330">
    <property type="entry name" value="Glyco_hydro/deAcase_b/a-brl"/>
</dbReference>
<evidence type="ECO:0000256" key="6">
    <source>
        <dbReference type="ARBA" id="ARBA00022512"/>
    </source>
</evidence>
<dbReference type="GO" id="GO:0006032">
    <property type="term" value="P:chitin catabolic process"/>
    <property type="evidence" value="ECO:0007669"/>
    <property type="project" value="UniProtKB-KW"/>
</dbReference>
<dbReference type="EC" id="3.5.1.41" evidence="20"/>
<accession>G7E9H0</accession>
<dbReference type="OrthoDB" id="407355at2759"/>
<evidence type="ECO:0000256" key="19">
    <source>
        <dbReference type="ARBA" id="ARBA00023326"/>
    </source>
</evidence>
<dbReference type="Pfam" id="PF01522">
    <property type="entry name" value="Polysacc_deac_1"/>
    <property type="match status" value="1"/>
</dbReference>
<dbReference type="HOGENOM" id="CLU_030200_2_0_1"/>
<evidence type="ECO:0000256" key="18">
    <source>
        <dbReference type="ARBA" id="ARBA00023316"/>
    </source>
</evidence>
<evidence type="ECO:0000256" key="14">
    <source>
        <dbReference type="ARBA" id="ARBA00023180"/>
    </source>
</evidence>
<evidence type="ECO:0000256" key="15">
    <source>
        <dbReference type="ARBA" id="ARBA00023277"/>
    </source>
</evidence>
<dbReference type="RefSeq" id="XP_014568534.1">
    <property type="nucleotide sequence ID" value="XM_014713048.1"/>
</dbReference>
<keyword evidence="5" id="KW-1003">Cell membrane</keyword>
<feature type="domain" description="NodB homology" evidence="24">
    <location>
        <begin position="254"/>
        <end position="452"/>
    </location>
</feature>
<dbReference type="GO" id="GO:0000272">
    <property type="term" value="P:polysaccharide catabolic process"/>
    <property type="evidence" value="ECO:0007669"/>
    <property type="project" value="UniProtKB-KW"/>
</dbReference>
<proteinExistence type="inferred from homology"/>
<dbReference type="PANTHER" id="PTHR10587:SF133">
    <property type="entry name" value="CHITIN DEACETYLASE 1-RELATED"/>
    <property type="match status" value="1"/>
</dbReference>
<dbReference type="InterPro" id="IPR002509">
    <property type="entry name" value="NODB_dom"/>
</dbReference>
<dbReference type="eggNOG" id="ENOG502QRIP">
    <property type="taxonomic scope" value="Eukaryota"/>
</dbReference>
<dbReference type="FunFam" id="3.20.20.370:FF:000004">
    <property type="entry name" value="Related to Chitin deacetylase"/>
    <property type="match status" value="1"/>
</dbReference>
<evidence type="ECO:0000256" key="17">
    <source>
        <dbReference type="ARBA" id="ARBA00023288"/>
    </source>
</evidence>
<evidence type="ECO:0000259" key="24">
    <source>
        <dbReference type="PROSITE" id="PS51677"/>
    </source>
</evidence>
<feature type="region of interest" description="Disordered" evidence="22">
    <location>
        <begin position="45"/>
        <end position="67"/>
    </location>
</feature>
<dbReference type="Proteomes" id="UP000009131">
    <property type="component" value="Unassembled WGS sequence"/>
</dbReference>
<dbReference type="InterPro" id="IPR050248">
    <property type="entry name" value="Polysacc_deacetylase_ArnD"/>
</dbReference>
<dbReference type="EMBL" id="BABT02000220">
    <property type="protein sequence ID" value="GAA99289.1"/>
    <property type="molecule type" value="Genomic_DNA"/>
</dbReference>
<dbReference type="GO" id="GO:0004099">
    <property type="term" value="F:chitin deacetylase activity"/>
    <property type="evidence" value="ECO:0007669"/>
    <property type="project" value="UniProtKB-EC"/>
</dbReference>
<keyword evidence="17" id="KW-0449">Lipoprotein</keyword>
<evidence type="ECO:0000256" key="8">
    <source>
        <dbReference type="ARBA" id="ARBA00022622"/>
    </source>
</evidence>
<feature type="compositionally biased region" description="Basic residues" evidence="22">
    <location>
        <begin position="96"/>
        <end position="111"/>
    </location>
</feature>
<reference evidence="25 26" key="1">
    <citation type="journal article" date="2011" name="J. Gen. Appl. Microbiol.">
        <title>Draft genome sequencing of the enigmatic basidiomycete Mixia osmundae.</title>
        <authorList>
            <person name="Nishida H."/>
            <person name="Nagatsuka Y."/>
            <person name="Sugiyama J."/>
        </authorList>
    </citation>
    <scope>NUCLEOTIDE SEQUENCE [LARGE SCALE GENOMIC DNA]</scope>
    <source>
        <strain evidence="26">CBS 9802 / IAM 14324 / JCM 22182 / KY 12970</strain>
    </source>
</reference>
<dbReference type="Gene3D" id="3.20.20.370">
    <property type="entry name" value="Glycoside hydrolase/deacetylase"/>
    <property type="match status" value="1"/>
</dbReference>
<evidence type="ECO:0000256" key="22">
    <source>
        <dbReference type="SAM" id="MobiDB-lite"/>
    </source>
</evidence>
<evidence type="ECO:0000256" key="16">
    <source>
        <dbReference type="ARBA" id="ARBA00023285"/>
    </source>
</evidence>
<dbReference type="GO" id="GO:0005886">
    <property type="term" value="C:plasma membrane"/>
    <property type="evidence" value="ECO:0007669"/>
    <property type="project" value="UniProtKB-SubCell"/>
</dbReference>
<evidence type="ECO:0000256" key="23">
    <source>
        <dbReference type="SAM" id="SignalP"/>
    </source>
</evidence>
<evidence type="ECO:0000256" key="21">
    <source>
        <dbReference type="ARBA" id="ARBA00048494"/>
    </source>
</evidence>
<comment type="caution">
    <text evidence="25">The sequence shown here is derived from an EMBL/GenBank/DDBJ whole genome shotgun (WGS) entry which is preliminary data.</text>
</comment>
<gene>
    <name evidence="25" type="primary">Mo05984</name>
    <name evidence="25" type="ORF">E5Q_05984</name>
</gene>
<keyword evidence="13" id="KW-0472">Membrane</keyword>
<evidence type="ECO:0000313" key="26">
    <source>
        <dbReference type="Proteomes" id="UP000009131"/>
    </source>
</evidence>
<keyword evidence="14" id="KW-0325">Glycoprotein</keyword>
<feature type="region of interest" description="Disordered" evidence="22">
    <location>
        <begin position="95"/>
        <end position="131"/>
    </location>
</feature>
<keyword evidence="8" id="KW-0336">GPI-anchor</keyword>
<dbReference type="GO" id="GO:0009272">
    <property type="term" value="P:fungal-type cell wall biogenesis"/>
    <property type="evidence" value="ECO:0007669"/>
    <property type="project" value="UniProtKB-ARBA"/>
</dbReference>
<sequence length="524" mass="54469">MAHSIHSFGLTALLLSAHCISSTSALIASPVSSDQLSLAQAHAAPPASRLSRKARHAHIGQSIGTGQSDSEQYYMAKLRARHPLVSAAVLQPMPALHKRQHATTTKRKKSAKTSAASSAAAVPSATSGTASGSTTVLVAATGTTVALQGTLPTAGATPTGLGSNAPALPAVTIVPSQWPALDVLPSLNSTQVQGWLAEIDFTKVPNIAPNGIGGCANTSYNAQAIANAGSSGNCWWTCGGCTRAEDETACDNKGDWGLSYDDGPSPYTPKLLNFLDANKIKSTFFVVGSRAISRPELLQYEHMDSHQLSVHTWSHPPLTTLSNEGIVAELGWSRQAIKEITGVSPNTMRPPYGDIDDRVRAIASQMGMTPIIWTTADGHDFDTEDWQIGVNGITEQTVANNFRNIISAAGSLTDGFIVLEHDLYPTAVDLAVNIVLPEAMNASLSMQPIVQCLGGTLADAYIETASNTTTSSSTSSGTTSGAAASASSASDNFKGVTKSGDASSHTQPTKLMLASVALFLAAFA</sequence>
<evidence type="ECO:0000256" key="9">
    <source>
        <dbReference type="ARBA" id="ARBA00022723"/>
    </source>
</evidence>
<evidence type="ECO:0000256" key="3">
    <source>
        <dbReference type="ARBA" id="ARBA00004609"/>
    </source>
</evidence>
<comment type="catalytic activity">
    <reaction evidence="21">
        <text>[(1-&gt;4)-N-acetyl-beta-D-glucosaminyl](n) + n H2O = chitosan + n acetate</text>
        <dbReference type="Rhea" id="RHEA:10464"/>
        <dbReference type="Rhea" id="RHEA-COMP:9593"/>
        <dbReference type="Rhea" id="RHEA-COMP:9597"/>
        <dbReference type="ChEBI" id="CHEBI:15377"/>
        <dbReference type="ChEBI" id="CHEBI:17029"/>
        <dbReference type="ChEBI" id="CHEBI:30089"/>
        <dbReference type="ChEBI" id="CHEBI:57704"/>
        <dbReference type="EC" id="3.5.1.41"/>
    </reaction>
    <physiologicalReaction direction="left-to-right" evidence="21">
        <dbReference type="Rhea" id="RHEA:10465"/>
    </physiologicalReaction>
</comment>
<protein>
    <recommendedName>
        <fullName evidence="20">chitin deacetylase</fullName>
        <ecNumber evidence="20">3.5.1.41</ecNumber>
    </recommendedName>
</protein>
<keyword evidence="7" id="KW-0964">Secreted</keyword>
<keyword evidence="26" id="KW-1185">Reference proteome</keyword>
<evidence type="ECO:0000256" key="11">
    <source>
        <dbReference type="ARBA" id="ARBA00022801"/>
    </source>
</evidence>
<evidence type="ECO:0000256" key="13">
    <source>
        <dbReference type="ARBA" id="ARBA00023136"/>
    </source>
</evidence>
<feature type="compositionally biased region" description="Low complexity" evidence="22">
    <location>
        <begin position="112"/>
        <end position="131"/>
    </location>
</feature>
<evidence type="ECO:0000313" key="25">
    <source>
        <dbReference type="EMBL" id="GAA99289.1"/>
    </source>
</evidence>
<dbReference type="GO" id="GO:0046872">
    <property type="term" value="F:metal ion binding"/>
    <property type="evidence" value="ECO:0007669"/>
    <property type="project" value="UniProtKB-KW"/>
</dbReference>
<keyword evidence="11" id="KW-0378">Hydrolase</keyword>
<keyword evidence="10 23" id="KW-0732">Signal</keyword>
<keyword evidence="12" id="KW-0146">Chitin degradation</keyword>
<name>G7E9H0_MIXOS</name>
<evidence type="ECO:0000256" key="10">
    <source>
        <dbReference type="ARBA" id="ARBA00022729"/>
    </source>
</evidence>
<evidence type="ECO:0000256" key="1">
    <source>
        <dbReference type="ARBA" id="ARBA00001941"/>
    </source>
</evidence>
<dbReference type="SUPFAM" id="SSF88713">
    <property type="entry name" value="Glycoside hydrolase/deacetylase"/>
    <property type="match status" value="1"/>
</dbReference>
<feature type="signal peptide" evidence="23">
    <location>
        <begin position="1"/>
        <end position="25"/>
    </location>
</feature>
<feature type="region of interest" description="Disordered" evidence="22">
    <location>
        <begin position="467"/>
        <end position="486"/>
    </location>
</feature>
<dbReference type="PANTHER" id="PTHR10587">
    <property type="entry name" value="GLYCOSYL TRANSFERASE-RELATED"/>
    <property type="match status" value="1"/>
</dbReference>